<gene>
    <name evidence="20" type="ORF">BD324DRAFT_634985</name>
</gene>
<dbReference type="GeneID" id="33558584"/>
<evidence type="ECO:0000256" key="3">
    <source>
        <dbReference type="ARBA" id="ARBA00007572"/>
    </source>
</evidence>
<evidence type="ECO:0000256" key="7">
    <source>
        <dbReference type="ARBA" id="ARBA00022741"/>
    </source>
</evidence>
<dbReference type="Pfam" id="PF16589">
    <property type="entry name" value="BRCT_2"/>
    <property type="match status" value="1"/>
</dbReference>
<dbReference type="Gene3D" id="3.30.470.30">
    <property type="entry name" value="DNA ligase/mRNA capping enzyme"/>
    <property type="match status" value="1"/>
</dbReference>
<dbReference type="CDD" id="cd07968">
    <property type="entry name" value="OBF_DNA_ligase_IV"/>
    <property type="match status" value="1"/>
</dbReference>
<dbReference type="InterPro" id="IPR000977">
    <property type="entry name" value="DNA_ligase_ATP-dep"/>
</dbReference>
<feature type="compositionally biased region" description="Polar residues" evidence="17">
    <location>
        <begin position="853"/>
        <end position="868"/>
    </location>
</feature>
<dbReference type="GO" id="GO:0006303">
    <property type="term" value="P:double-strand break repair via nonhomologous end joining"/>
    <property type="evidence" value="ECO:0007669"/>
    <property type="project" value="TreeGrafter"/>
</dbReference>
<dbReference type="Pfam" id="PF04679">
    <property type="entry name" value="DNA_ligase_A_C"/>
    <property type="match status" value="1"/>
</dbReference>
<dbReference type="PROSITE" id="PS50160">
    <property type="entry name" value="DNA_LIGASE_A3"/>
    <property type="match status" value="1"/>
</dbReference>
<evidence type="ECO:0000256" key="2">
    <source>
        <dbReference type="ARBA" id="ARBA00004123"/>
    </source>
</evidence>
<evidence type="ECO:0000256" key="5">
    <source>
        <dbReference type="ARBA" id="ARBA00022723"/>
    </source>
</evidence>
<keyword evidence="4 15" id="KW-0436">Ligase</keyword>
<dbReference type="SUPFAM" id="SSF117018">
    <property type="entry name" value="ATP-dependent DNA ligase DNA-binding domain"/>
    <property type="match status" value="1"/>
</dbReference>
<keyword evidence="11 15" id="KW-0233">DNA recombination</keyword>
<proteinExistence type="inferred from homology"/>
<evidence type="ECO:0000256" key="10">
    <source>
        <dbReference type="ARBA" id="ARBA00022842"/>
    </source>
</evidence>
<evidence type="ECO:0000259" key="18">
    <source>
        <dbReference type="PROSITE" id="PS50160"/>
    </source>
</evidence>
<evidence type="ECO:0000256" key="13">
    <source>
        <dbReference type="ARBA" id="ARBA00023242"/>
    </source>
</evidence>
<dbReference type="STRING" id="4999.A0A1Y1U9S1"/>
<dbReference type="InterPro" id="IPR012308">
    <property type="entry name" value="DNA_ligase_ATP-dep_N"/>
</dbReference>
<sequence length="1055" mass="120760">MPRPQSEHQAWHRGQKTSEYQGDGGEEDEESYRPPPLAPSATLERPPDCINRNPTPAFSLLCTVMDRLRTEEPSRRRDTLSRFMSIWRAKVGNDLYPLIRLLLPDRDRERPVYNLKEAMLAKCYIEVLGVDKHSETAQRLIKWKQPVDGQAESYSGDFARVCYHEIAARSTVEEGQLTIDAVNALLDKLAAGRLKQQEYVPVLRKINQQCTPVEQEWIIRIILKDLRISIREKGVFSCFHPDAGDLFNVCSDLKRVCWTLYRPDIRLEKHQTNIELFRCFLPQLCYRSPSSSHEAISKLVGAPHKEFIMEEKLDGERIQLHMRNSGAQWFYCSRKAKDYTYLYGAHAGEGSLTQYIAECFDENIRNIILDGEMLVWDPVLEKYLAFGTLKTAASDKRNDEDAPRPCFKVFDILYLNDKCLTSKRLSERKRLLHSGRIFKNIEQFKGRIEFAEERRGKNGKDIREMLERILETKGEGLVVKNIDSVYRTNSRDSDWVKVKPEYSDQMGENLDLLVLGGWWGKGGRTGKISSLLCGLRNQTEDDGVSPFPEFTTFVKIGSGMSYEDYQWILTKHKDHWKPFSRDKIPPWLHLGPSGLDDKPDVYIEPPNSFVVEVKASEIVPAAGNFGVNYTMRFPRCRFIYWDKASRDAGHDDAQDRDMWNCLSVDEFMTLLNAPSKRYADDEAGSTRRKKRKVAPKKKVELIKSARGQRLEESSGQSRIFRGLTFYIIKGTAQHSKQELETLVHDHGGDFSQAQLADNSAYVIAPDDKDVRVRAQKKRGVSIIKPDWILRSIERRRPLALIQDLLVFASDEAKDDRDYFKSLDDLSDDRLVRDRHAKIGSEDRDERVGDDSFVSDNEASGKSRQQSQLEAEWGLEDDDDQSVRSRHMFRAAPSESASPASSRSPSPALEGDADGDETTTLLPLRDSEAVPQHAFGNDSQAMEYDDEKIFTHLVFYVDTPENARANGLTDSSPRPEVSSRLEETKDLILEHGGKVTGNVDDVKLSHIIMDDDDSVRYAEISRRTAKPKRKHIVLPSWVHECLDEETLMNEDGHKPR</sequence>
<feature type="compositionally biased region" description="Basic and acidic residues" evidence="17">
    <location>
        <begin position="1"/>
        <end position="10"/>
    </location>
</feature>
<dbReference type="SMART" id="SM00292">
    <property type="entry name" value="BRCT"/>
    <property type="match status" value="2"/>
</dbReference>
<dbReference type="Gene3D" id="1.10.3260.10">
    <property type="entry name" value="DNA ligase, ATP-dependent, N-terminal domain"/>
    <property type="match status" value="1"/>
</dbReference>
<keyword evidence="6" id="KW-0677">Repeat</keyword>
<feature type="compositionally biased region" description="Low complexity" evidence="17">
    <location>
        <begin position="889"/>
        <end position="907"/>
    </location>
</feature>
<dbReference type="FunCoup" id="A0A1Y1U9S1">
    <property type="interactions" value="233"/>
</dbReference>
<evidence type="ECO:0000313" key="21">
    <source>
        <dbReference type="Proteomes" id="UP000193218"/>
    </source>
</evidence>
<evidence type="ECO:0000256" key="14">
    <source>
        <dbReference type="ARBA" id="ARBA00034003"/>
    </source>
</evidence>
<dbReference type="InterPro" id="IPR012309">
    <property type="entry name" value="DNA_ligase_ATP-dep_C"/>
</dbReference>
<dbReference type="AlphaFoldDB" id="A0A1Y1U9S1"/>
<evidence type="ECO:0000256" key="9">
    <source>
        <dbReference type="ARBA" id="ARBA00022840"/>
    </source>
</evidence>
<evidence type="ECO:0000256" key="17">
    <source>
        <dbReference type="SAM" id="MobiDB-lite"/>
    </source>
</evidence>
<dbReference type="PROSITE" id="PS00697">
    <property type="entry name" value="DNA_LIGASE_A1"/>
    <property type="match status" value="1"/>
</dbReference>
<dbReference type="InterPro" id="IPR012310">
    <property type="entry name" value="DNA_ligase_ATP-dep_cent"/>
</dbReference>
<evidence type="ECO:0000256" key="16">
    <source>
        <dbReference type="RuleBase" id="RU004196"/>
    </source>
</evidence>
<keyword evidence="21" id="KW-1185">Reference proteome</keyword>
<name>A0A1Y1U9S1_9TREE</name>
<dbReference type="EMBL" id="NBSH01000013">
    <property type="protein sequence ID" value="ORX34780.1"/>
    <property type="molecule type" value="Genomic_DNA"/>
</dbReference>
<evidence type="ECO:0000259" key="19">
    <source>
        <dbReference type="PROSITE" id="PS50172"/>
    </source>
</evidence>
<dbReference type="PANTHER" id="PTHR45997">
    <property type="entry name" value="DNA LIGASE 4"/>
    <property type="match status" value="1"/>
</dbReference>
<feature type="domain" description="BRCT" evidence="19">
    <location>
        <begin position="715"/>
        <end position="805"/>
    </location>
</feature>
<dbReference type="Gene3D" id="3.40.50.10190">
    <property type="entry name" value="BRCT domain"/>
    <property type="match status" value="2"/>
</dbReference>
<comment type="catalytic activity">
    <reaction evidence="14 15">
        <text>ATP + (deoxyribonucleotide)n-3'-hydroxyl + 5'-phospho-(deoxyribonucleotide)m = (deoxyribonucleotide)n+m + AMP + diphosphate.</text>
        <dbReference type="EC" id="6.5.1.1"/>
    </reaction>
</comment>
<dbReference type="GO" id="GO:0006297">
    <property type="term" value="P:nucleotide-excision repair, DNA gap filling"/>
    <property type="evidence" value="ECO:0007669"/>
    <property type="project" value="TreeGrafter"/>
</dbReference>
<feature type="region of interest" description="Disordered" evidence="17">
    <location>
        <begin position="840"/>
        <end position="929"/>
    </location>
</feature>
<dbReference type="NCBIfam" id="TIGR00574">
    <property type="entry name" value="dnl1"/>
    <property type="match status" value="1"/>
</dbReference>
<dbReference type="InterPro" id="IPR036599">
    <property type="entry name" value="DNA_ligase_N_sf"/>
</dbReference>
<feature type="compositionally biased region" description="Basic and acidic residues" evidence="17">
    <location>
        <begin position="840"/>
        <end position="849"/>
    </location>
</feature>
<dbReference type="Pfam" id="PF01068">
    <property type="entry name" value="DNA_ligase_A_M"/>
    <property type="match status" value="1"/>
</dbReference>
<comment type="subcellular location">
    <subcellularLocation>
        <location evidence="2">Nucleus</location>
    </subcellularLocation>
</comment>
<dbReference type="InterPro" id="IPR016059">
    <property type="entry name" value="DNA_ligase_ATP-dep_CS"/>
</dbReference>
<dbReference type="GO" id="GO:0005524">
    <property type="term" value="F:ATP binding"/>
    <property type="evidence" value="ECO:0007669"/>
    <property type="project" value="UniProtKB-KW"/>
</dbReference>
<dbReference type="GO" id="GO:0032807">
    <property type="term" value="C:DNA ligase IV complex"/>
    <property type="evidence" value="ECO:0007669"/>
    <property type="project" value="TreeGrafter"/>
</dbReference>
<dbReference type="Pfam" id="PF00533">
    <property type="entry name" value="BRCT"/>
    <property type="match status" value="1"/>
</dbReference>
<dbReference type="RefSeq" id="XP_021869022.1">
    <property type="nucleotide sequence ID" value="XM_022016775.1"/>
</dbReference>
<dbReference type="InParanoid" id="A0A1Y1U9S1"/>
<feature type="domain" description="ATP-dependent DNA ligase family profile" evidence="18">
    <location>
        <begin position="398"/>
        <end position="537"/>
    </location>
</feature>
<dbReference type="PROSITE" id="PS50172">
    <property type="entry name" value="BRCT"/>
    <property type="match status" value="2"/>
</dbReference>
<dbReference type="GO" id="GO:0003677">
    <property type="term" value="F:DNA binding"/>
    <property type="evidence" value="ECO:0007669"/>
    <property type="project" value="InterPro"/>
</dbReference>
<evidence type="ECO:0000256" key="12">
    <source>
        <dbReference type="ARBA" id="ARBA00023204"/>
    </source>
</evidence>
<keyword evidence="7 15" id="KW-0547">Nucleotide-binding</keyword>
<evidence type="ECO:0000256" key="4">
    <source>
        <dbReference type="ARBA" id="ARBA00022598"/>
    </source>
</evidence>
<dbReference type="GO" id="GO:0071897">
    <property type="term" value="P:DNA biosynthetic process"/>
    <property type="evidence" value="ECO:0007669"/>
    <property type="project" value="InterPro"/>
</dbReference>
<dbReference type="CDD" id="cd18435">
    <property type="entry name" value="BRCT_BRC1_like_rpt1"/>
    <property type="match status" value="1"/>
</dbReference>
<organism evidence="20 21">
    <name type="scientific">Kockovaella imperatae</name>
    <dbReference type="NCBI Taxonomy" id="4999"/>
    <lineage>
        <taxon>Eukaryota</taxon>
        <taxon>Fungi</taxon>
        <taxon>Dikarya</taxon>
        <taxon>Basidiomycota</taxon>
        <taxon>Agaricomycotina</taxon>
        <taxon>Tremellomycetes</taxon>
        <taxon>Tremellales</taxon>
        <taxon>Cuniculitremaceae</taxon>
        <taxon>Kockovaella</taxon>
    </lineage>
</organism>
<dbReference type="InterPro" id="IPR029710">
    <property type="entry name" value="LIG4"/>
</dbReference>
<keyword evidence="13" id="KW-0539">Nucleus</keyword>
<dbReference type="SUPFAM" id="SSF56091">
    <property type="entry name" value="DNA ligase/mRNA capping enzyme, catalytic domain"/>
    <property type="match status" value="1"/>
</dbReference>
<feature type="region of interest" description="Disordered" evidence="17">
    <location>
        <begin position="1"/>
        <end position="50"/>
    </location>
</feature>
<dbReference type="EC" id="6.5.1.1" evidence="15"/>
<dbReference type="SUPFAM" id="SSF50249">
    <property type="entry name" value="Nucleic acid-binding proteins"/>
    <property type="match status" value="1"/>
</dbReference>
<dbReference type="GO" id="GO:0003910">
    <property type="term" value="F:DNA ligase (ATP) activity"/>
    <property type="evidence" value="ECO:0007669"/>
    <property type="project" value="UniProtKB-EC"/>
</dbReference>
<dbReference type="InterPro" id="IPR012340">
    <property type="entry name" value="NA-bd_OB-fold"/>
</dbReference>
<evidence type="ECO:0000313" key="20">
    <source>
        <dbReference type="EMBL" id="ORX34780.1"/>
    </source>
</evidence>
<dbReference type="OrthoDB" id="151490at2759"/>
<dbReference type="GO" id="GO:0006310">
    <property type="term" value="P:DNA recombination"/>
    <property type="evidence" value="ECO:0007669"/>
    <property type="project" value="UniProtKB-KW"/>
</dbReference>
<dbReference type="PANTHER" id="PTHR45997:SF1">
    <property type="entry name" value="DNA LIGASE 4"/>
    <property type="match status" value="1"/>
</dbReference>
<keyword evidence="8 15" id="KW-0227">DNA damage</keyword>
<accession>A0A1Y1U9S1</accession>
<evidence type="ECO:0000256" key="15">
    <source>
        <dbReference type="RuleBase" id="RU000617"/>
    </source>
</evidence>
<comment type="cofactor">
    <cofactor evidence="1">
        <name>Mg(2+)</name>
        <dbReference type="ChEBI" id="CHEBI:18420"/>
    </cofactor>
</comment>
<protein>
    <recommendedName>
        <fullName evidence="15">DNA ligase</fullName>
        <ecNumber evidence="15">6.5.1.1</ecNumber>
    </recommendedName>
</protein>
<keyword evidence="9 15" id="KW-0067">ATP-binding</keyword>
<comment type="caution">
    <text evidence="20">The sequence shown here is derived from an EMBL/GenBank/DDBJ whole genome shotgun (WGS) entry which is preliminary data.</text>
</comment>
<dbReference type="InterPro" id="IPR036420">
    <property type="entry name" value="BRCT_dom_sf"/>
</dbReference>
<keyword evidence="12 15" id="KW-0234">DNA repair</keyword>
<dbReference type="Gene3D" id="2.40.50.140">
    <property type="entry name" value="Nucleic acid-binding proteins"/>
    <property type="match status" value="1"/>
</dbReference>
<evidence type="ECO:0000256" key="11">
    <source>
        <dbReference type="ARBA" id="ARBA00023172"/>
    </source>
</evidence>
<keyword evidence="10" id="KW-0460">Magnesium</keyword>
<feature type="domain" description="BRCT" evidence="19">
    <location>
        <begin position="944"/>
        <end position="1054"/>
    </location>
</feature>
<evidence type="ECO:0000256" key="8">
    <source>
        <dbReference type="ARBA" id="ARBA00022763"/>
    </source>
</evidence>
<dbReference type="SUPFAM" id="SSF52113">
    <property type="entry name" value="BRCT domain"/>
    <property type="match status" value="2"/>
</dbReference>
<dbReference type="InterPro" id="IPR044125">
    <property type="entry name" value="Adenylation_DNA_ligase_IV"/>
</dbReference>
<comment type="similarity">
    <text evidence="3 16">Belongs to the ATP-dependent DNA ligase family.</text>
</comment>
<keyword evidence="5" id="KW-0479">Metal-binding</keyword>
<reference evidence="20 21" key="1">
    <citation type="submission" date="2017-03" db="EMBL/GenBank/DDBJ databases">
        <title>Widespread Adenine N6-methylation of Active Genes in Fungi.</title>
        <authorList>
            <consortium name="DOE Joint Genome Institute"/>
            <person name="Mondo S.J."/>
            <person name="Dannebaum R.O."/>
            <person name="Kuo R.C."/>
            <person name="Louie K.B."/>
            <person name="Bewick A.J."/>
            <person name="Labutti K."/>
            <person name="Haridas S."/>
            <person name="Kuo A."/>
            <person name="Salamov A."/>
            <person name="Ahrendt S.R."/>
            <person name="Lau R."/>
            <person name="Bowen B.P."/>
            <person name="Lipzen A."/>
            <person name="Sullivan W."/>
            <person name="Andreopoulos W.B."/>
            <person name="Clum A."/>
            <person name="Lindquist E."/>
            <person name="Daum C."/>
            <person name="Northen T.R."/>
            <person name="Ramamoorthy G."/>
            <person name="Schmitz R.J."/>
            <person name="Gryganskyi A."/>
            <person name="Culley D."/>
            <person name="Magnuson J."/>
            <person name="James T.Y."/>
            <person name="O'Malley M.A."/>
            <person name="Stajich J.E."/>
            <person name="Spatafora J.W."/>
            <person name="Visel A."/>
            <person name="Grigoriev I.V."/>
        </authorList>
    </citation>
    <scope>NUCLEOTIDE SEQUENCE [LARGE SCALE GENOMIC DNA]</scope>
    <source>
        <strain evidence="20 21">NRRL Y-17943</strain>
    </source>
</reference>
<evidence type="ECO:0000256" key="6">
    <source>
        <dbReference type="ARBA" id="ARBA00022737"/>
    </source>
</evidence>
<dbReference type="CDD" id="cd07903">
    <property type="entry name" value="Adenylation_DNA_ligase_IV"/>
    <property type="match status" value="1"/>
</dbReference>
<dbReference type="Pfam" id="PF04675">
    <property type="entry name" value="DNA_ligase_A_N"/>
    <property type="match status" value="1"/>
</dbReference>
<dbReference type="Proteomes" id="UP000193218">
    <property type="component" value="Unassembled WGS sequence"/>
</dbReference>
<evidence type="ECO:0000256" key="1">
    <source>
        <dbReference type="ARBA" id="ARBA00001946"/>
    </source>
</evidence>
<dbReference type="GO" id="GO:0046872">
    <property type="term" value="F:metal ion binding"/>
    <property type="evidence" value="ECO:0007669"/>
    <property type="project" value="UniProtKB-KW"/>
</dbReference>
<dbReference type="InterPro" id="IPR001357">
    <property type="entry name" value="BRCT_dom"/>
</dbReference>